<keyword evidence="5" id="KW-0539">Nucleus</keyword>
<proteinExistence type="inferred from homology"/>
<name>A0A6A6H595_VIRVR</name>
<feature type="compositionally biased region" description="Basic and acidic residues" evidence="6">
    <location>
        <begin position="631"/>
        <end position="652"/>
    </location>
</feature>
<reference evidence="7" key="1">
    <citation type="journal article" date="2020" name="Stud. Mycol.">
        <title>101 Dothideomycetes genomes: a test case for predicting lifestyles and emergence of pathogens.</title>
        <authorList>
            <person name="Haridas S."/>
            <person name="Albert R."/>
            <person name="Binder M."/>
            <person name="Bloem J."/>
            <person name="Labutti K."/>
            <person name="Salamov A."/>
            <person name="Andreopoulos B."/>
            <person name="Baker S."/>
            <person name="Barry K."/>
            <person name="Bills G."/>
            <person name="Bluhm B."/>
            <person name="Cannon C."/>
            <person name="Castanera R."/>
            <person name="Culley D."/>
            <person name="Daum C."/>
            <person name="Ezra D."/>
            <person name="Gonzalez J."/>
            <person name="Henrissat B."/>
            <person name="Kuo A."/>
            <person name="Liang C."/>
            <person name="Lipzen A."/>
            <person name="Lutzoni F."/>
            <person name="Magnuson J."/>
            <person name="Mondo S."/>
            <person name="Nolan M."/>
            <person name="Ohm R."/>
            <person name="Pangilinan J."/>
            <person name="Park H.-J."/>
            <person name="Ramirez L."/>
            <person name="Alfaro M."/>
            <person name="Sun H."/>
            <person name="Tritt A."/>
            <person name="Yoshinaga Y."/>
            <person name="Zwiers L.-H."/>
            <person name="Turgeon B."/>
            <person name="Goodwin S."/>
            <person name="Spatafora J."/>
            <person name="Crous P."/>
            <person name="Grigoriev I."/>
        </authorList>
    </citation>
    <scope>NUCLEOTIDE SEQUENCE</scope>
    <source>
        <strain evidence="7">Tuck. ex Michener</strain>
    </source>
</reference>
<dbReference type="GO" id="GO:0000228">
    <property type="term" value="C:nuclear chromosome"/>
    <property type="evidence" value="ECO:0007669"/>
    <property type="project" value="InterPro"/>
</dbReference>
<feature type="region of interest" description="Disordered" evidence="6">
    <location>
        <begin position="519"/>
        <end position="780"/>
    </location>
</feature>
<protein>
    <submittedName>
        <fullName evidence="7">SNF5-domain-containing protein</fullName>
    </submittedName>
</protein>
<dbReference type="InterPro" id="IPR006939">
    <property type="entry name" value="SNF5"/>
</dbReference>
<feature type="compositionally biased region" description="Polar residues" evidence="6">
    <location>
        <begin position="79"/>
        <end position="93"/>
    </location>
</feature>
<feature type="compositionally biased region" description="Polar residues" evidence="6">
    <location>
        <begin position="683"/>
        <end position="695"/>
    </location>
</feature>
<accession>A0A6A6H595</accession>
<dbReference type="PANTHER" id="PTHR10019">
    <property type="entry name" value="SNF5"/>
    <property type="match status" value="1"/>
</dbReference>
<organism evidence="7 8">
    <name type="scientific">Viridothelium virens</name>
    <name type="common">Speckled blister lichen</name>
    <name type="synonym">Trypethelium virens</name>
    <dbReference type="NCBI Taxonomy" id="1048519"/>
    <lineage>
        <taxon>Eukaryota</taxon>
        <taxon>Fungi</taxon>
        <taxon>Dikarya</taxon>
        <taxon>Ascomycota</taxon>
        <taxon>Pezizomycotina</taxon>
        <taxon>Dothideomycetes</taxon>
        <taxon>Dothideomycetes incertae sedis</taxon>
        <taxon>Trypetheliales</taxon>
        <taxon>Trypetheliaceae</taxon>
        <taxon>Viridothelium</taxon>
    </lineage>
</organism>
<comment type="similarity">
    <text evidence="2">Belongs to the SNF5 family.</text>
</comment>
<dbReference type="Proteomes" id="UP000800092">
    <property type="component" value="Unassembled WGS sequence"/>
</dbReference>
<evidence type="ECO:0000313" key="7">
    <source>
        <dbReference type="EMBL" id="KAF2233021.1"/>
    </source>
</evidence>
<feature type="compositionally biased region" description="Polar residues" evidence="6">
    <location>
        <begin position="716"/>
        <end position="727"/>
    </location>
</feature>
<feature type="compositionally biased region" description="Polar residues" evidence="6">
    <location>
        <begin position="1"/>
        <end position="53"/>
    </location>
</feature>
<dbReference type="Pfam" id="PF04855">
    <property type="entry name" value="SNF5"/>
    <property type="match status" value="1"/>
</dbReference>
<feature type="compositionally biased region" description="Acidic residues" evidence="6">
    <location>
        <begin position="534"/>
        <end position="547"/>
    </location>
</feature>
<feature type="compositionally biased region" description="Basic and acidic residues" evidence="6">
    <location>
        <begin position="610"/>
        <end position="620"/>
    </location>
</feature>
<evidence type="ECO:0000256" key="1">
    <source>
        <dbReference type="ARBA" id="ARBA00004123"/>
    </source>
</evidence>
<dbReference type="AlphaFoldDB" id="A0A6A6H595"/>
<keyword evidence="4" id="KW-0804">Transcription</keyword>
<evidence type="ECO:0000313" key="8">
    <source>
        <dbReference type="Proteomes" id="UP000800092"/>
    </source>
</evidence>
<keyword evidence="8" id="KW-1185">Reference proteome</keyword>
<evidence type="ECO:0000256" key="3">
    <source>
        <dbReference type="ARBA" id="ARBA00023015"/>
    </source>
</evidence>
<dbReference type="EMBL" id="ML991810">
    <property type="protein sequence ID" value="KAF2233021.1"/>
    <property type="molecule type" value="Genomic_DNA"/>
</dbReference>
<keyword evidence="3" id="KW-0805">Transcription regulation</keyword>
<evidence type="ECO:0000256" key="2">
    <source>
        <dbReference type="ARBA" id="ARBA00010239"/>
    </source>
</evidence>
<feature type="region of interest" description="Disordered" evidence="6">
    <location>
        <begin position="1"/>
        <end position="136"/>
    </location>
</feature>
<feature type="compositionally biased region" description="Low complexity" evidence="6">
    <location>
        <begin position="653"/>
        <end position="682"/>
    </location>
</feature>
<dbReference type="GO" id="GO:0006338">
    <property type="term" value="P:chromatin remodeling"/>
    <property type="evidence" value="ECO:0007669"/>
    <property type="project" value="InterPro"/>
</dbReference>
<feature type="region of interest" description="Disordered" evidence="6">
    <location>
        <begin position="467"/>
        <end position="489"/>
    </location>
</feature>
<feature type="compositionally biased region" description="Pro residues" evidence="6">
    <location>
        <begin position="767"/>
        <end position="777"/>
    </location>
</feature>
<gene>
    <name evidence="7" type="ORF">EV356DRAFT_516956</name>
</gene>
<evidence type="ECO:0000256" key="6">
    <source>
        <dbReference type="SAM" id="MobiDB-lite"/>
    </source>
</evidence>
<sequence length="868" mass="96990">MAAPTNSVAAPQNSDSSSQDPNAQSFSANGTRREGSVQQPGAPANSSVENVTSAHFDGREAIREGKQKAKAVMEAAGVNATSASNQNSPQRSDGLSKPPGKAVNGVAMTRKRSRSGSRIPAQSATAESDGASRRDRIHLETYQQRDHLHYAAMNEHDKIRAASLESKTKDLEEFTQGDIARARRMNPGSVFGYGYAGYGNGATNERPHQAHLPALIKYPFQRKRPGNRRARELRIPRKELATQADMAEELVPLRLDIEFDRIKLRDTFTWNLNDRTVPPEVFAETLVEDFNLPPETFPVLSRQVQHEIQEQLQDFYPHCYIADEAADPYLPYYAHKNDEMRILIKLDITIGTLELVDQFEWDINDPGNSPEEFARQMARDLSLSGEFVTAIAHNIREQIQLYTRSLYITNHPFDGRPIEDSDLRDGFLPSPVPSVFRPVQAAKEYGPYLYELTEADFERTELSLMREQRRQKRSVNRRGGPALPDLKDRQKTVRSLVVSSVLPGASETVEDARIYRYSRQSGRGRRSGAGRGDDGDDSDDFESEDSAPESPGPSLPQSGRTRGMRGAASAAQAAIRTNVMGRSATPEISQQLTPHHHETRTSRRTGLSHDIGREESRDPDGPPSLLLKLRIPREKYRRWNREQKARAKERELQQLQQQQRQREQQQQSHTNSSHSQTQQSNTPLVGSQSSTPARNTPQRGDMPPPPTTPGVQQQQSHLQVPSLNTSGNDRDASSTPAPTQVPPAPQQNGGNWTYTPEGRVDATNPPSGGPPPPPPPHLVTALASLAPRYPSDRFEPLMRYSPISTATNEPIKQEQLQAEQEAGRVKWQYVPKIKCNDCPGRLYNFPVENFEVHLKNRQHLNNVARRTG</sequence>
<feature type="compositionally biased region" description="Basic and acidic residues" evidence="6">
    <location>
        <begin position="56"/>
        <end position="67"/>
    </location>
</feature>
<dbReference type="OrthoDB" id="515064at2759"/>
<evidence type="ECO:0000256" key="4">
    <source>
        <dbReference type="ARBA" id="ARBA00023163"/>
    </source>
</evidence>
<comment type="subcellular location">
    <subcellularLocation>
        <location evidence="1">Nucleus</location>
    </subcellularLocation>
</comment>
<evidence type="ECO:0000256" key="5">
    <source>
        <dbReference type="ARBA" id="ARBA00023242"/>
    </source>
</evidence>